<dbReference type="AlphaFoldDB" id="A0A429ZUH8"/>
<reference evidence="2 3" key="1">
    <citation type="submission" date="2017-05" db="EMBL/GenBank/DDBJ databases">
        <title>Vagococcus spp. assemblies.</title>
        <authorList>
            <person name="Gulvik C.A."/>
        </authorList>
    </citation>
    <scope>NUCLEOTIDE SEQUENCE [LARGE SCALE GENOMIC DNA]</scope>
    <source>
        <strain evidence="2 3">NCFB 2777</strain>
    </source>
</reference>
<feature type="transmembrane region" description="Helical" evidence="1">
    <location>
        <begin position="6"/>
        <end position="25"/>
    </location>
</feature>
<accession>A0A429ZUH8</accession>
<protein>
    <submittedName>
        <fullName evidence="2">Uncharacterized protein</fullName>
    </submittedName>
</protein>
<proteinExistence type="predicted"/>
<comment type="caution">
    <text evidence="2">The sequence shown here is derived from an EMBL/GenBank/DDBJ whole genome shotgun (WGS) entry which is preliminary data.</text>
</comment>
<keyword evidence="3" id="KW-1185">Reference proteome</keyword>
<organism evidence="2 3">
    <name type="scientific">Vagococcus salmoninarum</name>
    <dbReference type="NCBI Taxonomy" id="2739"/>
    <lineage>
        <taxon>Bacteria</taxon>
        <taxon>Bacillati</taxon>
        <taxon>Bacillota</taxon>
        <taxon>Bacilli</taxon>
        <taxon>Lactobacillales</taxon>
        <taxon>Enterococcaceae</taxon>
        <taxon>Vagococcus</taxon>
    </lineage>
</organism>
<name>A0A429ZUH8_9ENTE</name>
<gene>
    <name evidence="2" type="ORF">CBF35_01690</name>
</gene>
<dbReference type="EMBL" id="NGJU01000002">
    <property type="protein sequence ID" value="RST97406.1"/>
    <property type="molecule type" value="Genomic_DNA"/>
</dbReference>
<dbReference type="RefSeq" id="WP_126778152.1">
    <property type="nucleotide sequence ID" value="NZ_NGJU01000002.1"/>
</dbReference>
<sequence>MFKKIIYASLVVVSLVTIIGLKGNIGKSEVPRDNQISNGAKANNKDSLTNEEELIIEDASGHQFNGAAGDNEDLDVFE</sequence>
<keyword evidence="1" id="KW-1133">Transmembrane helix</keyword>
<keyword evidence="1" id="KW-0472">Membrane</keyword>
<dbReference type="Proteomes" id="UP000287239">
    <property type="component" value="Unassembled WGS sequence"/>
</dbReference>
<keyword evidence="1" id="KW-0812">Transmembrane</keyword>
<evidence type="ECO:0000256" key="1">
    <source>
        <dbReference type="SAM" id="Phobius"/>
    </source>
</evidence>
<dbReference type="GeneID" id="98567067"/>
<evidence type="ECO:0000313" key="3">
    <source>
        <dbReference type="Proteomes" id="UP000287239"/>
    </source>
</evidence>
<evidence type="ECO:0000313" key="2">
    <source>
        <dbReference type="EMBL" id="RST97406.1"/>
    </source>
</evidence>